<keyword evidence="8" id="KW-1185">Reference proteome</keyword>
<evidence type="ECO:0000313" key="7">
    <source>
        <dbReference type="EMBL" id="UOA23223.1"/>
    </source>
</evidence>
<dbReference type="EMBL" id="CP084959">
    <property type="protein sequence ID" value="UOA23223.1"/>
    <property type="molecule type" value="Genomic_DNA"/>
</dbReference>
<dbReference type="PROSITE" id="PS51900">
    <property type="entry name" value="CB"/>
    <property type="match status" value="1"/>
</dbReference>
<gene>
    <name evidence="7" type="primary">xerD_1</name>
    <name evidence="7" type="ORF">DSM110277_01637</name>
</gene>
<dbReference type="PANTHER" id="PTHR30349:SF41">
    <property type="entry name" value="INTEGRASE_RECOMBINASE PROTEIN MJ0367-RELATED"/>
    <property type="match status" value="1"/>
</dbReference>
<dbReference type="InterPro" id="IPR013762">
    <property type="entry name" value="Integrase-like_cat_sf"/>
</dbReference>
<evidence type="ECO:0000256" key="4">
    <source>
        <dbReference type="ARBA" id="ARBA00023172"/>
    </source>
</evidence>
<evidence type="ECO:0000256" key="5">
    <source>
        <dbReference type="PROSITE-ProRule" id="PRU01248"/>
    </source>
</evidence>
<dbReference type="AlphaFoldDB" id="A0AAX3AAE3"/>
<dbReference type="Pfam" id="PF13102">
    <property type="entry name" value="Phage_int_SAM_5"/>
    <property type="match status" value="1"/>
</dbReference>
<dbReference type="GO" id="GO:0015074">
    <property type="term" value="P:DNA integration"/>
    <property type="evidence" value="ECO:0007669"/>
    <property type="project" value="UniProtKB-KW"/>
</dbReference>
<dbReference type="InterPro" id="IPR011010">
    <property type="entry name" value="DNA_brk_join_enz"/>
</dbReference>
<evidence type="ECO:0000256" key="3">
    <source>
        <dbReference type="ARBA" id="ARBA00023125"/>
    </source>
</evidence>
<dbReference type="InterPro" id="IPR044068">
    <property type="entry name" value="CB"/>
</dbReference>
<dbReference type="GO" id="GO:0006310">
    <property type="term" value="P:DNA recombination"/>
    <property type="evidence" value="ECO:0007669"/>
    <property type="project" value="UniProtKB-KW"/>
</dbReference>
<evidence type="ECO:0000313" key="8">
    <source>
        <dbReference type="Proteomes" id="UP000830781"/>
    </source>
</evidence>
<keyword evidence="3 5" id="KW-0238">DNA-binding</keyword>
<sequence>MPAKKETGVILPKYVTATRRRGEIVAYKYQRRVPKRVRDGAIKMGAKVPPPILNIYLSADLSEATSKATKLTALHDEVFSAAAGDEGAFQQRSFDDAETLLRNTFEAERDPSKGTPEGASWKDWQKALTSLSGARSGLSDHDKMQLLAAYLASAFDEKEPASQLVESAYPLALANIPPREPIPPASAGDRVLFDAAKGVLIDQLNSLTPNRAAPEGERLSDRVEQYANFAQIKETTRKSMAVKVNKFIKHLNRDPSLESLDTATIKEYRDALDADENMNRSSVNAYLTPLRTIFKWAVNEGYVKTDPTLQVQTLKDKRTVEDKQWKPFDDAEIKKVWNAVQAGWGPQGQSRLSDSRKATFLMVFRVLLWTGMRPAEVFKLTPDDVFADRIEAKDTKTGPRTVAIANAIKDFPTFIASSAWRDALKNEKKGRGDIEGLQQTMSESFTSLIRDAGLRNKKHVLYSTKSTLVRQLNWLEAPDNVQRSIIGHKTPGKLRHYTSPADLRKQAEYLNKIKYCPGLP</sequence>
<dbReference type="Proteomes" id="UP000830781">
    <property type="component" value="Chromosome"/>
</dbReference>
<evidence type="ECO:0000256" key="2">
    <source>
        <dbReference type="ARBA" id="ARBA00022908"/>
    </source>
</evidence>
<dbReference type="Gene3D" id="1.10.150.130">
    <property type="match status" value="1"/>
</dbReference>
<dbReference type="PANTHER" id="PTHR30349">
    <property type="entry name" value="PHAGE INTEGRASE-RELATED"/>
    <property type="match status" value="1"/>
</dbReference>
<feature type="domain" description="Core-binding (CB)" evidence="6">
    <location>
        <begin position="217"/>
        <end position="298"/>
    </location>
</feature>
<protein>
    <submittedName>
        <fullName evidence="7">Tyrosine recombinase XerD</fullName>
    </submittedName>
</protein>
<evidence type="ECO:0000256" key="1">
    <source>
        <dbReference type="ARBA" id="ARBA00008857"/>
    </source>
</evidence>
<comment type="similarity">
    <text evidence="1">Belongs to the 'phage' integrase family.</text>
</comment>
<keyword evidence="2" id="KW-0229">DNA integration</keyword>
<dbReference type="InterPro" id="IPR025269">
    <property type="entry name" value="SAM-like_dom"/>
</dbReference>
<accession>A0AAX3AAE3</accession>
<dbReference type="Gene3D" id="1.10.443.10">
    <property type="entry name" value="Intergrase catalytic core"/>
    <property type="match status" value="1"/>
</dbReference>
<dbReference type="InterPro" id="IPR050090">
    <property type="entry name" value="Tyrosine_recombinase_XerCD"/>
</dbReference>
<keyword evidence="4" id="KW-0233">DNA recombination</keyword>
<reference evidence="8" key="1">
    <citation type="journal article" date="2022" name="Microorganisms">
        <title>Beyond the ABCs#Discovery of Three New Plasmid Types in Rhodobacterales (RepQ, RepY, RepW).</title>
        <authorList>
            <person name="Freese H.M."/>
            <person name="Ringel V."/>
            <person name="Overmann J."/>
            <person name="Petersen J."/>
        </authorList>
    </citation>
    <scope>NUCLEOTIDE SEQUENCE [LARGE SCALE GENOMIC DNA]</scope>
    <source>
        <strain evidence="8">DSM 110277</strain>
    </source>
</reference>
<dbReference type="SUPFAM" id="SSF56349">
    <property type="entry name" value="DNA breaking-rejoining enzymes"/>
    <property type="match status" value="1"/>
</dbReference>
<evidence type="ECO:0000259" key="6">
    <source>
        <dbReference type="PROSITE" id="PS51900"/>
    </source>
</evidence>
<organism evidence="7 8">
    <name type="scientific">Sulfitobacter pontiacus</name>
    <dbReference type="NCBI Taxonomy" id="60137"/>
    <lineage>
        <taxon>Bacteria</taxon>
        <taxon>Pseudomonadati</taxon>
        <taxon>Pseudomonadota</taxon>
        <taxon>Alphaproteobacteria</taxon>
        <taxon>Rhodobacterales</taxon>
        <taxon>Roseobacteraceae</taxon>
        <taxon>Sulfitobacter</taxon>
    </lineage>
</organism>
<name>A0AAX3AAE3_9RHOB</name>
<proteinExistence type="inferred from homology"/>
<dbReference type="InterPro" id="IPR010998">
    <property type="entry name" value="Integrase_recombinase_N"/>
</dbReference>
<dbReference type="GO" id="GO:0003677">
    <property type="term" value="F:DNA binding"/>
    <property type="evidence" value="ECO:0007669"/>
    <property type="project" value="UniProtKB-UniRule"/>
</dbReference>